<keyword evidence="2" id="KW-0812">Transmembrane</keyword>
<keyword evidence="2" id="KW-0472">Membrane</keyword>
<evidence type="ECO:0000313" key="5">
    <source>
        <dbReference type="Proteomes" id="UP000186292"/>
    </source>
</evidence>
<feature type="compositionally biased region" description="Low complexity" evidence="1">
    <location>
        <begin position="218"/>
        <end position="232"/>
    </location>
</feature>
<dbReference type="STRING" id="1161099.SAMN05444817_104115"/>
<name>A0A1N7J7G2_9CORY</name>
<evidence type="ECO:0000256" key="2">
    <source>
        <dbReference type="SAM" id="Phobius"/>
    </source>
</evidence>
<feature type="compositionally biased region" description="Basic and acidic residues" evidence="1">
    <location>
        <begin position="67"/>
        <end position="81"/>
    </location>
</feature>
<protein>
    <submittedName>
        <fullName evidence="4">LytR cell envelope-related transcriptional attenuator</fullName>
    </submittedName>
</protein>
<dbReference type="InterPro" id="IPR027381">
    <property type="entry name" value="LytR/CpsA/Psr_C"/>
</dbReference>
<sequence length="467" mass="48759">MTNVNPGNRDPRKGRFGGARKFFSRDKGEDLLQDRDDLADDLVQEPASDHYEAAGDSSFDEALDEYYDSRDQYDPRADRTYHTTSTGEITADEAAQREPVARGKHHRRDEADSAGYGYTGGRETRGDGYGYAPNHEAGTAGADYVEPELEPADYIEGDNDYGYTSKAAAYDDRADYDDYDRVDDRAEHVNDEDDRAVAAAGAGATAAASEGAPRKRAAGAAGTGSSTAAAAGGVPKRGLAMILIAVALLLALWGVYAMTKGGSDDQAANDPASQSAQDQSGQDVQGQNGQSGQNGAAQGENPNDPNARNNAGQNSDDANGQNGQNAENANAQQGGEAGDQNRQPGAGAGQADNNAPAGPNNPMTRENQTVNVYNNSAMPGFADQVAGQARGKGINVGEVGNIPGESAIFEQNTVLFDPATPGAEDRARELADTVGGIAIANDDRVPAEAKKPGSLTLVLAENREVAL</sequence>
<dbReference type="Proteomes" id="UP000186292">
    <property type="component" value="Unassembled WGS sequence"/>
</dbReference>
<feature type="domain" description="LytR/CpsA/Psr regulator C-terminal" evidence="3">
    <location>
        <begin position="369"/>
        <end position="460"/>
    </location>
</feature>
<feature type="compositionally biased region" description="Polar residues" evidence="1">
    <location>
        <begin position="300"/>
        <end position="316"/>
    </location>
</feature>
<dbReference type="Pfam" id="PF13399">
    <property type="entry name" value="LytR_C"/>
    <property type="match status" value="1"/>
</dbReference>
<reference evidence="5" key="1">
    <citation type="submission" date="2017-01" db="EMBL/GenBank/DDBJ databases">
        <authorList>
            <person name="Varghese N."/>
            <person name="Submissions S."/>
        </authorList>
    </citation>
    <scope>NUCLEOTIDE SEQUENCE [LARGE SCALE GENOMIC DNA]</scope>
    <source>
        <strain evidence="5">DSM 44531</strain>
    </source>
</reference>
<dbReference type="Gene3D" id="3.30.70.2390">
    <property type="match status" value="1"/>
</dbReference>
<dbReference type="AlphaFoldDB" id="A0A1N7J7G2"/>
<feature type="compositionally biased region" description="Basic and acidic residues" evidence="1">
    <location>
        <begin position="23"/>
        <end position="36"/>
    </location>
</feature>
<feature type="compositionally biased region" description="Low complexity" evidence="1">
    <location>
        <begin position="317"/>
        <end position="362"/>
    </location>
</feature>
<dbReference type="OrthoDB" id="4427599at2"/>
<dbReference type="RefSeq" id="WP_143313858.1">
    <property type="nucleotide sequence ID" value="NZ_CP046976.1"/>
</dbReference>
<evidence type="ECO:0000313" key="4">
    <source>
        <dbReference type="EMBL" id="SIS45262.1"/>
    </source>
</evidence>
<accession>A0A1N7J7G2</accession>
<keyword evidence="5" id="KW-1185">Reference proteome</keyword>
<proteinExistence type="predicted"/>
<organism evidence="4 5">
    <name type="scientific">Corynebacterium appendicis CIP 107643</name>
    <dbReference type="NCBI Taxonomy" id="1161099"/>
    <lineage>
        <taxon>Bacteria</taxon>
        <taxon>Bacillati</taxon>
        <taxon>Actinomycetota</taxon>
        <taxon>Actinomycetes</taxon>
        <taxon>Mycobacteriales</taxon>
        <taxon>Corynebacteriaceae</taxon>
        <taxon>Corynebacterium</taxon>
    </lineage>
</organism>
<keyword evidence="2" id="KW-1133">Transmembrane helix</keyword>
<evidence type="ECO:0000256" key="1">
    <source>
        <dbReference type="SAM" id="MobiDB-lite"/>
    </source>
</evidence>
<feature type="compositionally biased region" description="Low complexity" evidence="1">
    <location>
        <begin position="264"/>
        <end position="299"/>
    </location>
</feature>
<feature type="region of interest" description="Disordered" evidence="1">
    <location>
        <begin position="187"/>
        <end position="232"/>
    </location>
</feature>
<feature type="transmembrane region" description="Helical" evidence="2">
    <location>
        <begin position="238"/>
        <end position="256"/>
    </location>
</feature>
<dbReference type="EMBL" id="FTOF01000004">
    <property type="protein sequence ID" value="SIS45262.1"/>
    <property type="molecule type" value="Genomic_DNA"/>
</dbReference>
<feature type="compositionally biased region" description="Low complexity" evidence="1">
    <location>
        <begin position="197"/>
        <end position="211"/>
    </location>
</feature>
<evidence type="ECO:0000259" key="3">
    <source>
        <dbReference type="Pfam" id="PF13399"/>
    </source>
</evidence>
<feature type="region of interest" description="Disordered" evidence="1">
    <location>
        <begin position="264"/>
        <end position="367"/>
    </location>
</feature>
<feature type="compositionally biased region" description="Acidic residues" evidence="1">
    <location>
        <begin position="145"/>
        <end position="159"/>
    </location>
</feature>
<feature type="region of interest" description="Disordered" evidence="1">
    <location>
        <begin position="1"/>
        <end position="162"/>
    </location>
</feature>
<gene>
    <name evidence="4" type="ORF">SAMN05444817_104115</name>
</gene>